<evidence type="ECO:0000256" key="1">
    <source>
        <dbReference type="SAM" id="MobiDB-lite"/>
    </source>
</evidence>
<feature type="compositionally biased region" description="Polar residues" evidence="1">
    <location>
        <begin position="62"/>
        <end position="82"/>
    </location>
</feature>
<sequence length="317" mass="35566">MDVLAALDSLDKSEKRSRGGTNNKFVDPIKRCVAKIPSTSNHLLGPINDSNSSHSLRRPHSLETSSRPSTRGQQRPTTTQVHRVSITRPPHSEPTLLPSKNSSPSPSHLSIDQTERSGSITSTIRRVSFVEPPPPPSTRRRLRLTTKGASLLSGFEYDPTLATKYHVGEDEWNHFSDAIIKEARIPRRARYAWFFHKNDVMKRIKRDLQYNGDVSACISAWNRMDFRKKGFEVSLELPGPPKLTPSMSEEEKAVIKKQAPFFRLVLSPTTEKGQSIYVQSRSNSLTAGISGEGKTEAAIKPKVHDEHPEIIKETEKE</sequence>
<feature type="region of interest" description="Disordered" evidence="1">
    <location>
        <begin position="1"/>
        <end position="140"/>
    </location>
</feature>
<protein>
    <submittedName>
        <fullName evidence="2">Uncharacterized protein</fullName>
    </submittedName>
</protein>
<feature type="region of interest" description="Disordered" evidence="1">
    <location>
        <begin position="287"/>
        <end position="317"/>
    </location>
</feature>
<proteinExistence type="predicted"/>
<evidence type="ECO:0000313" key="3">
    <source>
        <dbReference type="Proteomes" id="UP000053110"/>
    </source>
</evidence>
<reference evidence="3" key="1">
    <citation type="journal article" date="2013" name="Nat. Genet.">
        <title>The wheat powdery mildew genome shows the unique evolution of an obligate biotroph.</title>
        <authorList>
            <person name="Wicker T."/>
            <person name="Oberhaensli S."/>
            <person name="Parlange F."/>
            <person name="Buchmann J.P."/>
            <person name="Shatalina M."/>
            <person name="Roffler S."/>
            <person name="Ben-David R."/>
            <person name="Dolezel J."/>
            <person name="Simkova H."/>
            <person name="Schulze-Lefert P."/>
            <person name="Spanu P.D."/>
            <person name="Bruggmann R."/>
            <person name="Amselem J."/>
            <person name="Quesneville H."/>
            <person name="Ver Loren van Themaat E."/>
            <person name="Paape T."/>
            <person name="Shimizu K.K."/>
            <person name="Keller B."/>
        </authorList>
    </citation>
    <scope>NUCLEOTIDE SEQUENCE [LARGE SCALE GENOMIC DNA]</scope>
    <source>
        <strain evidence="3">96224</strain>
    </source>
</reference>
<accession>A0A656KPQ4</accession>
<dbReference type="Proteomes" id="UP000053110">
    <property type="component" value="Unassembled WGS sequence"/>
</dbReference>
<dbReference type="AlphaFoldDB" id="A0A656KPQ4"/>
<evidence type="ECO:0000313" key="2">
    <source>
        <dbReference type="EMBL" id="EPQ65112.1"/>
    </source>
</evidence>
<organism evidence="2 3">
    <name type="scientific">Blumeria graminis f. sp. tritici 96224</name>
    <dbReference type="NCBI Taxonomy" id="1268274"/>
    <lineage>
        <taxon>Eukaryota</taxon>
        <taxon>Fungi</taxon>
        <taxon>Dikarya</taxon>
        <taxon>Ascomycota</taxon>
        <taxon>Pezizomycotina</taxon>
        <taxon>Leotiomycetes</taxon>
        <taxon>Erysiphales</taxon>
        <taxon>Erysiphaceae</taxon>
        <taxon>Blumeria</taxon>
    </lineage>
</organism>
<feature type="compositionally biased region" description="Polar residues" evidence="1">
    <location>
        <begin position="37"/>
        <end position="54"/>
    </location>
</feature>
<feature type="compositionally biased region" description="Low complexity" evidence="1">
    <location>
        <begin position="96"/>
        <end position="110"/>
    </location>
</feature>
<dbReference type="EMBL" id="KE375039">
    <property type="protein sequence ID" value="EPQ65112.1"/>
    <property type="molecule type" value="Genomic_DNA"/>
</dbReference>
<feature type="compositionally biased region" description="Basic and acidic residues" evidence="1">
    <location>
        <begin position="293"/>
        <end position="317"/>
    </location>
</feature>
<dbReference type="OrthoDB" id="252020at2759"/>
<gene>
    <name evidence="2" type="ORF">BGT96224_A20523</name>
</gene>
<name>A0A656KPQ4_BLUGR</name>